<dbReference type="KEGG" id="pvp:105293088"/>
<keyword evidence="6 11" id="KW-0863">Zinc-finger</keyword>
<dbReference type="Gene3D" id="1.10.4020.10">
    <property type="entry name" value="DNA breaking-rejoining enzymes"/>
    <property type="match status" value="1"/>
</dbReference>
<feature type="region of interest" description="Disordered" evidence="13">
    <location>
        <begin position="234"/>
        <end position="257"/>
    </location>
</feature>
<feature type="domain" description="SCAN box" evidence="15">
    <location>
        <begin position="51"/>
        <end position="133"/>
    </location>
</feature>
<feature type="compositionally biased region" description="Polar residues" evidence="13">
    <location>
        <begin position="199"/>
        <end position="213"/>
    </location>
</feature>
<keyword evidence="9" id="KW-0804">Transcription</keyword>
<evidence type="ECO:0000256" key="3">
    <source>
        <dbReference type="ARBA" id="ARBA00006991"/>
    </source>
</evidence>
<comment type="subcellular location">
    <subcellularLocation>
        <location evidence="2 12">Nucleus</location>
    </subcellularLocation>
</comment>
<dbReference type="PROSITE" id="PS50157">
    <property type="entry name" value="ZINC_FINGER_C2H2_2"/>
    <property type="match status" value="3"/>
</dbReference>
<name>A0A6P6CIX7_PTEVA</name>
<keyword evidence="5" id="KW-0677">Repeat</keyword>
<evidence type="ECO:0000256" key="5">
    <source>
        <dbReference type="ARBA" id="ARBA00022737"/>
    </source>
</evidence>
<dbReference type="Pfam" id="PF00096">
    <property type="entry name" value="zf-C2H2"/>
    <property type="match status" value="3"/>
</dbReference>
<dbReference type="CDD" id="cd07936">
    <property type="entry name" value="SCAN"/>
    <property type="match status" value="1"/>
</dbReference>
<dbReference type="InterPro" id="IPR036236">
    <property type="entry name" value="Znf_C2H2_sf"/>
</dbReference>
<gene>
    <name evidence="17 18 19 20" type="primary">ZNF396</name>
</gene>
<comment type="function">
    <text evidence="1">May be involved in transcriptional regulation.</text>
</comment>
<evidence type="ECO:0000256" key="12">
    <source>
        <dbReference type="PROSITE-ProRule" id="PRU00187"/>
    </source>
</evidence>
<dbReference type="SUPFAM" id="SSF57667">
    <property type="entry name" value="beta-beta-alpha zinc fingers"/>
    <property type="match status" value="2"/>
</dbReference>
<dbReference type="FunFam" id="3.30.160.60:FF:000023">
    <property type="entry name" value="zinc finger protein 37 homolog"/>
    <property type="match status" value="1"/>
</dbReference>
<dbReference type="RefSeq" id="XP_023387387.1">
    <property type="nucleotide sequence ID" value="XM_023531619.1"/>
</dbReference>
<dbReference type="PROSITE" id="PS50804">
    <property type="entry name" value="SCAN_BOX"/>
    <property type="match status" value="1"/>
</dbReference>
<dbReference type="PANTHER" id="PTHR45935:SF28">
    <property type="entry name" value="SCAN DOMAIN-CONTAINING PROTEIN 3"/>
    <property type="match status" value="1"/>
</dbReference>
<dbReference type="SMART" id="SM00431">
    <property type="entry name" value="SCAN"/>
    <property type="match status" value="1"/>
</dbReference>
<feature type="domain" description="C2H2-type" evidence="14">
    <location>
        <begin position="257"/>
        <end position="284"/>
    </location>
</feature>
<dbReference type="SMART" id="SM00355">
    <property type="entry name" value="ZnF_C2H2"/>
    <property type="match status" value="3"/>
</dbReference>
<dbReference type="GO" id="GO:0005634">
    <property type="term" value="C:nucleus"/>
    <property type="evidence" value="ECO:0007669"/>
    <property type="project" value="UniProtKB-SubCell"/>
</dbReference>
<dbReference type="Gene3D" id="3.30.160.60">
    <property type="entry name" value="Classic Zinc Finger"/>
    <property type="match status" value="3"/>
</dbReference>
<sequence>MSAKLRDSSTLLPQTSEEPDSILVVKMEEEEAGNLDSSLHWRSCYSPETFRQRFRQFGYQESPGPREALNQLRKLCCQWLRPEVYTKKQILELLVLEQFLAILPEELQAWLQEHPPEDGEEAVTMLEELEKELDGPTEQPPISCFQVFGQNEDMPTEKLAPWEIIQESSSTQLKPEKKQLQCSSREVHSSRQNDKDTRTINMKSASRQKTSSGTELHYNVSNIVHMNASQGFTSRGTCEQGSRFERRHRNPSRKKQHKCDECGKTFSQSSALILHQRIHSGEKPYACDVCAKAFSRSAVLIQHRRIHTGEKPYKCHECGKAFSQSSNLFRHRKSHTRGKNPIGIVRESKHLLRTFPTEEENTKHKHLLSIDQWF</sequence>
<dbReference type="RefSeq" id="XP_011359893.1">
    <property type="nucleotide sequence ID" value="XM_011361591.2"/>
</dbReference>
<dbReference type="InterPro" id="IPR003309">
    <property type="entry name" value="SCAN_dom"/>
</dbReference>
<protein>
    <submittedName>
        <fullName evidence="17 18">Zinc finger protein 396 isoform X1</fullName>
    </submittedName>
</protein>
<proteinExistence type="inferred from homology"/>
<evidence type="ECO:0000313" key="18">
    <source>
        <dbReference type="RefSeq" id="XP_011359893.1"/>
    </source>
</evidence>
<feature type="domain" description="C2H2-type" evidence="14">
    <location>
        <begin position="285"/>
        <end position="312"/>
    </location>
</feature>
<keyword evidence="4" id="KW-0479">Metal-binding</keyword>
<organism evidence="16 20">
    <name type="scientific">Pteropus vampyrus</name>
    <name type="common">Large flying fox</name>
    <dbReference type="NCBI Taxonomy" id="132908"/>
    <lineage>
        <taxon>Eukaryota</taxon>
        <taxon>Metazoa</taxon>
        <taxon>Chordata</taxon>
        <taxon>Craniata</taxon>
        <taxon>Vertebrata</taxon>
        <taxon>Euteleostomi</taxon>
        <taxon>Mammalia</taxon>
        <taxon>Eutheria</taxon>
        <taxon>Laurasiatheria</taxon>
        <taxon>Chiroptera</taxon>
        <taxon>Yinpterochiroptera</taxon>
        <taxon>Pteropodoidea</taxon>
        <taxon>Pteropodidae</taxon>
        <taxon>Pteropodinae</taxon>
        <taxon>Pteropus</taxon>
    </lineage>
</organism>
<evidence type="ECO:0000256" key="4">
    <source>
        <dbReference type="ARBA" id="ARBA00022723"/>
    </source>
</evidence>
<dbReference type="PROSITE" id="PS00028">
    <property type="entry name" value="ZINC_FINGER_C2H2_1"/>
    <property type="match status" value="3"/>
</dbReference>
<dbReference type="InterPro" id="IPR013087">
    <property type="entry name" value="Znf_C2H2_type"/>
</dbReference>
<dbReference type="CTD" id="252884"/>
<dbReference type="SUPFAM" id="SSF47353">
    <property type="entry name" value="Retrovirus capsid dimerization domain-like"/>
    <property type="match status" value="1"/>
</dbReference>
<accession>A0A6P6CIX7</accession>
<dbReference type="FunFam" id="3.30.160.60:FF:000512">
    <property type="entry name" value="zinc finger protein 197 isoform X1"/>
    <property type="match status" value="1"/>
</dbReference>
<evidence type="ECO:0000256" key="7">
    <source>
        <dbReference type="ARBA" id="ARBA00022833"/>
    </source>
</evidence>
<feature type="compositionally biased region" description="Basic residues" evidence="13">
    <location>
        <begin position="245"/>
        <end position="257"/>
    </location>
</feature>
<dbReference type="FunFam" id="3.30.160.60:FF:001100">
    <property type="entry name" value="Zinc finger protein 184"/>
    <property type="match status" value="1"/>
</dbReference>
<evidence type="ECO:0000259" key="15">
    <source>
        <dbReference type="PROSITE" id="PS50804"/>
    </source>
</evidence>
<feature type="compositionally biased region" description="Basic and acidic residues" evidence="13">
    <location>
        <begin position="174"/>
        <end position="198"/>
    </location>
</feature>
<dbReference type="Pfam" id="PF02023">
    <property type="entry name" value="SCAN"/>
    <property type="match status" value="1"/>
</dbReference>
<dbReference type="FunFam" id="1.10.4020.10:FF:000001">
    <property type="entry name" value="zinc finger protein 263 isoform X1"/>
    <property type="match status" value="1"/>
</dbReference>
<evidence type="ECO:0000256" key="13">
    <source>
        <dbReference type="SAM" id="MobiDB-lite"/>
    </source>
</evidence>
<dbReference type="RefSeq" id="XP_011359884.1">
    <property type="nucleotide sequence ID" value="XM_011361582.2"/>
</dbReference>
<evidence type="ECO:0000256" key="2">
    <source>
        <dbReference type="ARBA" id="ARBA00004123"/>
    </source>
</evidence>
<dbReference type="Proteomes" id="UP000515202">
    <property type="component" value="Unplaced"/>
</dbReference>
<dbReference type="GO" id="GO:0008270">
    <property type="term" value="F:zinc ion binding"/>
    <property type="evidence" value="ECO:0007669"/>
    <property type="project" value="UniProtKB-KW"/>
</dbReference>
<dbReference type="OrthoDB" id="6077919at2759"/>
<evidence type="ECO:0000256" key="11">
    <source>
        <dbReference type="PROSITE-ProRule" id="PRU00042"/>
    </source>
</evidence>
<evidence type="ECO:0000256" key="9">
    <source>
        <dbReference type="ARBA" id="ARBA00023163"/>
    </source>
</evidence>
<evidence type="ECO:0000313" key="19">
    <source>
        <dbReference type="RefSeq" id="XP_023387382.1"/>
    </source>
</evidence>
<evidence type="ECO:0000313" key="20">
    <source>
        <dbReference type="RefSeq" id="XP_023387387.1"/>
    </source>
</evidence>
<evidence type="ECO:0000256" key="8">
    <source>
        <dbReference type="ARBA" id="ARBA00023015"/>
    </source>
</evidence>
<feature type="domain" description="C2H2-type" evidence="14">
    <location>
        <begin position="313"/>
        <end position="340"/>
    </location>
</feature>
<reference evidence="17 18" key="1">
    <citation type="submission" date="2025-04" db="UniProtKB">
        <authorList>
            <consortium name="RefSeq"/>
        </authorList>
    </citation>
    <scope>IDENTIFICATION</scope>
    <source>
        <tissue evidence="17 18">Kidney</tissue>
    </source>
</reference>
<evidence type="ECO:0000259" key="14">
    <source>
        <dbReference type="PROSITE" id="PS50157"/>
    </source>
</evidence>
<comment type="similarity">
    <text evidence="3">Belongs to the krueppel C2H2-type zinc-finger protein family.</text>
</comment>
<dbReference type="InterPro" id="IPR038269">
    <property type="entry name" value="SCAN_sf"/>
</dbReference>
<keyword evidence="7" id="KW-0862">Zinc</keyword>
<evidence type="ECO:0000256" key="6">
    <source>
        <dbReference type="ARBA" id="ARBA00022771"/>
    </source>
</evidence>
<feature type="region of interest" description="Disordered" evidence="13">
    <location>
        <begin position="168"/>
        <end position="213"/>
    </location>
</feature>
<keyword evidence="8" id="KW-0805">Transcription regulation</keyword>
<dbReference type="PANTHER" id="PTHR45935">
    <property type="entry name" value="PROTEIN ZBED8-RELATED"/>
    <property type="match status" value="1"/>
</dbReference>
<keyword evidence="16" id="KW-1185">Reference proteome</keyword>
<dbReference type="InterPro" id="IPR050916">
    <property type="entry name" value="SCAN-C2H2_zinc_finger"/>
</dbReference>
<evidence type="ECO:0000313" key="17">
    <source>
        <dbReference type="RefSeq" id="XP_011359884.1"/>
    </source>
</evidence>
<evidence type="ECO:0000256" key="1">
    <source>
        <dbReference type="ARBA" id="ARBA00003767"/>
    </source>
</evidence>
<dbReference type="RefSeq" id="XP_023387382.1">
    <property type="nucleotide sequence ID" value="XM_023531614.1"/>
</dbReference>
<keyword evidence="10 12" id="KW-0539">Nucleus</keyword>
<evidence type="ECO:0000313" key="16">
    <source>
        <dbReference type="Proteomes" id="UP000515202"/>
    </source>
</evidence>
<dbReference type="AlphaFoldDB" id="A0A6P6CIX7"/>
<dbReference type="GeneID" id="105293088"/>
<evidence type="ECO:0000256" key="10">
    <source>
        <dbReference type="ARBA" id="ARBA00023242"/>
    </source>
</evidence>